<protein>
    <submittedName>
        <fullName evidence="2">Uncharacterized protein</fullName>
    </submittedName>
</protein>
<dbReference type="AlphaFoldDB" id="A0A5B7FTV2"/>
<feature type="compositionally biased region" description="Polar residues" evidence="1">
    <location>
        <begin position="15"/>
        <end position="31"/>
    </location>
</feature>
<feature type="region of interest" description="Disordered" evidence="1">
    <location>
        <begin position="1"/>
        <end position="73"/>
    </location>
</feature>
<evidence type="ECO:0000313" key="3">
    <source>
        <dbReference type="Proteomes" id="UP000324222"/>
    </source>
</evidence>
<dbReference type="EMBL" id="VSRR010008255">
    <property type="protein sequence ID" value="MPC48383.1"/>
    <property type="molecule type" value="Genomic_DNA"/>
</dbReference>
<feature type="compositionally biased region" description="Basic and acidic residues" evidence="1">
    <location>
        <begin position="32"/>
        <end position="55"/>
    </location>
</feature>
<organism evidence="2 3">
    <name type="scientific">Portunus trituberculatus</name>
    <name type="common">Swimming crab</name>
    <name type="synonym">Neptunus trituberculatus</name>
    <dbReference type="NCBI Taxonomy" id="210409"/>
    <lineage>
        <taxon>Eukaryota</taxon>
        <taxon>Metazoa</taxon>
        <taxon>Ecdysozoa</taxon>
        <taxon>Arthropoda</taxon>
        <taxon>Crustacea</taxon>
        <taxon>Multicrustacea</taxon>
        <taxon>Malacostraca</taxon>
        <taxon>Eumalacostraca</taxon>
        <taxon>Eucarida</taxon>
        <taxon>Decapoda</taxon>
        <taxon>Pleocyemata</taxon>
        <taxon>Brachyura</taxon>
        <taxon>Eubrachyura</taxon>
        <taxon>Portunoidea</taxon>
        <taxon>Portunidae</taxon>
        <taxon>Portuninae</taxon>
        <taxon>Portunus</taxon>
    </lineage>
</organism>
<comment type="caution">
    <text evidence="2">The sequence shown here is derived from an EMBL/GenBank/DDBJ whole genome shotgun (WGS) entry which is preliminary data.</text>
</comment>
<evidence type="ECO:0000313" key="2">
    <source>
        <dbReference type="EMBL" id="MPC48383.1"/>
    </source>
</evidence>
<sequence>MSLAEAGLEIPREQPSCSLQTSRARGEQGSTKAEKSQRCARPQSEEWRQEKRAWGDPRTLSLRKRRPARGSSLTNCCATRVHTRINWPRRDLRGH</sequence>
<dbReference type="Proteomes" id="UP000324222">
    <property type="component" value="Unassembled WGS sequence"/>
</dbReference>
<reference evidence="2 3" key="1">
    <citation type="submission" date="2019-05" db="EMBL/GenBank/DDBJ databases">
        <title>Another draft genome of Portunus trituberculatus and its Hox gene families provides insights of decapod evolution.</title>
        <authorList>
            <person name="Jeong J.-H."/>
            <person name="Song I."/>
            <person name="Kim S."/>
            <person name="Choi T."/>
            <person name="Kim D."/>
            <person name="Ryu S."/>
            <person name="Kim W."/>
        </authorList>
    </citation>
    <scope>NUCLEOTIDE SEQUENCE [LARGE SCALE GENOMIC DNA]</scope>
    <source>
        <tissue evidence="2">Muscle</tissue>
    </source>
</reference>
<keyword evidence="3" id="KW-1185">Reference proteome</keyword>
<evidence type="ECO:0000256" key="1">
    <source>
        <dbReference type="SAM" id="MobiDB-lite"/>
    </source>
</evidence>
<name>A0A5B7FTV2_PORTR</name>
<accession>A0A5B7FTV2</accession>
<proteinExistence type="predicted"/>
<gene>
    <name evidence="2" type="ORF">E2C01_042153</name>
</gene>